<dbReference type="AlphaFoldDB" id="A0A2K8UAP4"/>
<evidence type="ECO:0000256" key="1">
    <source>
        <dbReference type="SAM" id="MobiDB-lite"/>
    </source>
</evidence>
<gene>
    <name evidence="2" type="ORF">THSYN_17970</name>
</gene>
<proteinExistence type="predicted"/>
<feature type="region of interest" description="Disordered" evidence="1">
    <location>
        <begin position="1"/>
        <end position="28"/>
    </location>
</feature>
<dbReference type="OrthoDB" id="7066328at2"/>
<reference evidence="2 3" key="1">
    <citation type="submission" date="2017-03" db="EMBL/GenBank/DDBJ databases">
        <title>Complete genome sequence of Candidatus 'Thiodictyon syntrophicum' sp. nov. strain Cad16T, a photolithoautotroph purple sulfur bacterium isolated from an alpine meromictic lake.</title>
        <authorList>
            <person name="Luedin S.M."/>
            <person name="Pothier J.F."/>
            <person name="Danza F."/>
            <person name="Storelli N."/>
            <person name="Wittwer M."/>
            <person name="Tonolla M."/>
        </authorList>
    </citation>
    <scope>NUCLEOTIDE SEQUENCE [LARGE SCALE GENOMIC DNA]</scope>
    <source>
        <strain evidence="2 3">Cad16T</strain>
    </source>
</reference>
<organism evidence="2 3">
    <name type="scientific">Candidatus Thiodictyon syntrophicum</name>
    <dbReference type="NCBI Taxonomy" id="1166950"/>
    <lineage>
        <taxon>Bacteria</taxon>
        <taxon>Pseudomonadati</taxon>
        <taxon>Pseudomonadota</taxon>
        <taxon>Gammaproteobacteria</taxon>
        <taxon>Chromatiales</taxon>
        <taxon>Chromatiaceae</taxon>
        <taxon>Thiodictyon</taxon>
    </lineage>
</organism>
<evidence type="ECO:0000313" key="3">
    <source>
        <dbReference type="Proteomes" id="UP000232638"/>
    </source>
</evidence>
<dbReference type="Proteomes" id="UP000232638">
    <property type="component" value="Chromosome"/>
</dbReference>
<sequence length="72" mass="7863">MTPKPKLKLRTPNSKLPTLTDDPMTGDYQPRTEIGRLALAARKAYIAGGGELLNADEISAEVRRRRGGLADE</sequence>
<dbReference type="RefSeq" id="WP_100920364.1">
    <property type="nucleotide sequence ID" value="NZ_CP020370.1"/>
</dbReference>
<dbReference type="KEGG" id="tsy:THSYN_17970"/>
<dbReference type="EMBL" id="CP020370">
    <property type="protein sequence ID" value="AUB82644.1"/>
    <property type="molecule type" value="Genomic_DNA"/>
</dbReference>
<name>A0A2K8UAP4_9GAMM</name>
<evidence type="ECO:0000313" key="2">
    <source>
        <dbReference type="EMBL" id="AUB82644.1"/>
    </source>
</evidence>
<accession>A0A2K8UAP4</accession>
<protein>
    <submittedName>
        <fullName evidence="2">Uncharacterized protein</fullName>
    </submittedName>
</protein>
<keyword evidence="3" id="KW-1185">Reference proteome</keyword>